<evidence type="ECO:0000256" key="1">
    <source>
        <dbReference type="SAM" id="Phobius"/>
    </source>
</evidence>
<reference evidence="3 4" key="1">
    <citation type="submission" date="2022-08" db="EMBL/GenBank/DDBJ databases">
        <title>Polyphasic taxonomy analysis of Qipengyuania sp.RS5-5.</title>
        <authorList>
            <person name="Xamxidin M."/>
            <person name="Wu M."/>
        </authorList>
    </citation>
    <scope>NUCLEOTIDE SEQUENCE [LARGE SCALE GENOMIC DNA]</scope>
    <source>
        <strain evidence="3 4">RS5-5</strain>
    </source>
</reference>
<accession>A0ABT1XQ43</accession>
<keyword evidence="4" id="KW-1185">Reference proteome</keyword>
<keyword evidence="1" id="KW-0812">Transmembrane</keyword>
<dbReference type="InterPro" id="IPR012495">
    <property type="entry name" value="TadE-like_dom"/>
</dbReference>
<name>A0ABT1XQ43_9SPHN</name>
<gene>
    <name evidence="3" type="ORF">NSO95_07480</name>
</gene>
<organism evidence="3 4">
    <name type="scientific">Parerythrobacter lacustris</name>
    <dbReference type="NCBI Taxonomy" id="2969984"/>
    <lineage>
        <taxon>Bacteria</taxon>
        <taxon>Pseudomonadati</taxon>
        <taxon>Pseudomonadota</taxon>
        <taxon>Alphaproteobacteria</taxon>
        <taxon>Sphingomonadales</taxon>
        <taxon>Erythrobacteraceae</taxon>
        <taxon>Parerythrobacter</taxon>
    </lineage>
</organism>
<evidence type="ECO:0000313" key="4">
    <source>
        <dbReference type="Proteomes" id="UP001206067"/>
    </source>
</evidence>
<dbReference type="Proteomes" id="UP001206067">
    <property type="component" value="Unassembled WGS sequence"/>
</dbReference>
<protein>
    <submittedName>
        <fullName evidence="3">Pilus assembly protein</fullName>
    </submittedName>
</protein>
<proteinExistence type="predicted"/>
<dbReference type="EMBL" id="JANKHH010000004">
    <property type="protein sequence ID" value="MCR2833784.1"/>
    <property type="molecule type" value="Genomic_DNA"/>
</dbReference>
<dbReference type="RefSeq" id="WP_257595564.1">
    <property type="nucleotide sequence ID" value="NZ_JANKHH010000004.1"/>
</dbReference>
<evidence type="ECO:0000313" key="3">
    <source>
        <dbReference type="EMBL" id="MCR2833784.1"/>
    </source>
</evidence>
<feature type="domain" description="TadE-like" evidence="2">
    <location>
        <begin position="7"/>
        <end position="49"/>
    </location>
</feature>
<comment type="caution">
    <text evidence="3">The sequence shown here is derived from an EMBL/GenBank/DDBJ whole genome shotgun (WGS) entry which is preliminary data.</text>
</comment>
<evidence type="ECO:0000259" key="2">
    <source>
        <dbReference type="Pfam" id="PF07811"/>
    </source>
</evidence>
<keyword evidence="1" id="KW-1133">Transmembrane helix</keyword>
<keyword evidence="1" id="KW-0472">Membrane</keyword>
<feature type="transmembrane region" description="Helical" evidence="1">
    <location>
        <begin position="6"/>
        <end position="28"/>
    </location>
</feature>
<dbReference type="Pfam" id="PF07811">
    <property type="entry name" value="TadE"/>
    <property type="match status" value="1"/>
</dbReference>
<sequence>MRDDSSGAALMEFGLVAPIFMFLLLSLFDLGQWMYARSILDGAVQVAARSSSLEVGDTTAADAHVSEMVKRITPDATVVASRVSYFDFADVDRAEKWNDEDNSGDCNDGEAFTDENGNGAWDADIGVSGNGGAGDVVVYTVTVNYEPSFAMPLLPHIGETRKLESTAMTKNQPFALQTGYTAEAGTCD</sequence>